<protein>
    <submittedName>
        <fullName evidence="1">Uncharacterized protein</fullName>
    </submittedName>
</protein>
<proteinExistence type="predicted"/>
<gene>
    <name evidence="1" type="ORF">NQF86_06475</name>
</gene>
<accession>A0ABT3WGU6</accession>
<evidence type="ECO:0000313" key="2">
    <source>
        <dbReference type="Proteomes" id="UP001165576"/>
    </source>
</evidence>
<reference evidence="1" key="1">
    <citation type="submission" date="2022-07" db="EMBL/GenBank/DDBJ databases">
        <title>Bombella genomes.</title>
        <authorList>
            <person name="Harer L."/>
            <person name="Styblova S."/>
            <person name="Ehrmann M."/>
        </authorList>
    </citation>
    <scope>NUCLEOTIDE SEQUENCE</scope>
    <source>
        <strain evidence="1">TMW 2.2543</strain>
    </source>
</reference>
<evidence type="ECO:0000313" key="1">
    <source>
        <dbReference type="EMBL" id="MCX5618310.1"/>
    </source>
</evidence>
<name>A0ABT3WGU6_9PROT</name>
<comment type="caution">
    <text evidence="1">The sequence shown here is derived from an EMBL/GenBank/DDBJ whole genome shotgun (WGS) entry which is preliminary data.</text>
</comment>
<keyword evidence="2" id="KW-1185">Reference proteome</keyword>
<organism evidence="1 2">
    <name type="scientific">Bombella pluederhausensis</name>
    <dbReference type="NCBI Taxonomy" id="2967336"/>
    <lineage>
        <taxon>Bacteria</taxon>
        <taxon>Pseudomonadati</taxon>
        <taxon>Pseudomonadota</taxon>
        <taxon>Alphaproteobacteria</taxon>
        <taxon>Acetobacterales</taxon>
        <taxon>Acetobacteraceae</taxon>
        <taxon>Bombella</taxon>
    </lineage>
</organism>
<dbReference type="EMBL" id="JANIDY010000003">
    <property type="protein sequence ID" value="MCX5618310.1"/>
    <property type="molecule type" value="Genomic_DNA"/>
</dbReference>
<dbReference type="Proteomes" id="UP001165576">
    <property type="component" value="Unassembled WGS sequence"/>
</dbReference>
<dbReference type="RefSeq" id="WP_266116825.1">
    <property type="nucleotide sequence ID" value="NZ_JANIDY010000003.1"/>
</dbReference>
<sequence length="87" mass="9661">MKHPLDAEEWLDRDGQPISCTGKLRVLRENEAELKQVLRDACDDALLMDVGPEGLRRRMERLLMDVMVEVGITDAGNGRADGKGNVA</sequence>